<reference evidence="1 2" key="1">
    <citation type="submission" date="2024-08" db="EMBL/GenBank/DDBJ databases">
        <title>Halobellus sp. MBLA0158 whole genome sequence.</title>
        <authorList>
            <person name="Hwang C.Y."/>
            <person name="Cho E.-S."/>
            <person name="Seo M.-J."/>
        </authorList>
    </citation>
    <scope>NUCLEOTIDE SEQUENCE [LARGE SCALE GENOMIC DNA]</scope>
    <source>
        <strain evidence="1 2">MBLA0158</strain>
    </source>
</reference>
<proteinExistence type="predicted"/>
<organism evidence="1 2">
    <name type="scientific">Halobellus rubicundus</name>
    <dbReference type="NCBI Taxonomy" id="2996466"/>
    <lineage>
        <taxon>Archaea</taxon>
        <taxon>Methanobacteriati</taxon>
        <taxon>Methanobacteriota</taxon>
        <taxon>Stenosarchaea group</taxon>
        <taxon>Halobacteria</taxon>
        <taxon>Halobacteriales</taxon>
        <taxon>Haloferacaceae</taxon>
        <taxon>Halobellus</taxon>
    </lineage>
</organism>
<dbReference type="AlphaFoldDB" id="A0ABD5MDT9"/>
<evidence type="ECO:0000313" key="2">
    <source>
        <dbReference type="Proteomes" id="UP001570511"/>
    </source>
</evidence>
<protein>
    <recommendedName>
        <fullName evidence="3">CopG family transcriptional regulator</fullName>
    </recommendedName>
</protein>
<sequence length="85" mass="9178">MSDRKNIPVDEAIFERLKAQKGEDDTWNDVGARAADALEADADGDTGAEDGCTQTARIPTEQVEEIARMAGVKAADEVEDRLTGR</sequence>
<accession>A0ABD5MDT9</accession>
<keyword evidence="2" id="KW-1185">Reference proteome</keyword>
<gene>
    <name evidence="1" type="ORF">OS889_13655</name>
</gene>
<evidence type="ECO:0008006" key="3">
    <source>
        <dbReference type="Google" id="ProtNLM"/>
    </source>
</evidence>
<comment type="caution">
    <text evidence="1">The sequence shown here is derived from an EMBL/GenBank/DDBJ whole genome shotgun (WGS) entry which is preliminary data.</text>
</comment>
<dbReference type="EMBL" id="JBGNYA010000001">
    <property type="protein sequence ID" value="MFA1612043.1"/>
    <property type="molecule type" value="Genomic_DNA"/>
</dbReference>
<dbReference type="RefSeq" id="WP_372390629.1">
    <property type="nucleotide sequence ID" value="NZ_JBGNYA010000001.1"/>
</dbReference>
<name>A0ABD5MDT9_9EURY</name>
<dbReference type="Proteomes" id="UP001570511">
    <property type="component" value="Unassembled WGS sequence"/>
</dbReference>
<evidence type="ECO:0000313" key="1">
    <source>
        <dbReference type="EMBL" id="MFA1612043.1"/>
    </source>
</evidence>